<dbReference type="EMBL" id="JBHTLU010000012">
    <property type="protein sequence ID" value="MFD1219659.1"/>
    <property type="molecule type" value="Genomic_DNA"/>
</dbReference>
<evidence type="ECO:0000313" key="1">
    <source>
        <dbReference type="EMBL" id="MFD1219659.1"/>
    </source>
</evidence>
<protein>
    <submittedName>
        <fullName evidence="1">Uncharacterized protein</fullName>
    </submittedName>
</protein>
<keyword evidence="2" id="KW-1185">Reference proteome</keyword>
<proteinExistence type="predicted"/>
<gene>
    <name evidence="1" type="ORF">ACFQ4B_05980</name>
</gene>
<dbReference type="RefSeq" id="WP_345594839.1">
    <property type="nucleotide sequence ID" value="NZ_BAABJG010000055.1"/>
</dbReference>
<dbReference type="Proteomes" id="UP001597180">
    <property type="component" value="Unassembled WGS sequence"/>
</dbReference>
<organism evidence="1 2">
    <name type="scientific">Paenibacillus vulneris</name>
    <dbReference type="NCBI Taxonomy" id="1133364"/>
    <lineage>
        <taxon>Bacteria</taxon>
        <taxon>Bacillati</taxon>
        <taxon>Bacillota</taxon>
        <taxon>Bacilli</taxon>
        <taxon>Bacillales</taxon>
        <taxon>Paenibacillaceae</taxon>
        <taxon>Paenibacillus</taxon>
    </lineage>
</organism>
<reference evidence="2" key="1">
    <citation type="journal article" date="2019" name="Int. J. Syst. Evol. Microbiol.">
        <title>The Global Catalogue of Microorganisms (GCM) 10K type strain sequencing project: providing services to taxonomists for standard genome sequencing and annotation.</title>
        <authorList>
            <consortium name="The Broad Institute Genomics Platform"/>
            <consortium name="The Broad Institute Genome Sequencing Center for Infectious Disease"/>
            <person name="Wu L."/>
            <person name="Ma J."/>
        </authorList>
    </citation>
    <scope>NUCLEOTIDE SEQUENCE [LARGE SCALE GENOMIC DNA]</scope>
    <source>
        <strain evidence="2">CCUG 53270</strain>
    </source>
</reference>
<name>A0ABW3UH67_9BACL</name>
<comment type="caution">
    <text evidence="1">The sequence shown here is derived from an EMBL/GenBank/DDBJ whole genome shotgun (WGS) entry which is preliminary data.</text>
</comment>
<accession>A0ABW3UH67</accession>
<sequence>MLFGKYKIEGRNERANGSEVIISMDLIEMVDGETNYANVTRINLQNVKHSISEGLEVGKVYNISLEEVVE</sequence>
<evidence type="ECO:0000313" key="2">
    <source>
        <dbReference type="Proteomes" id="UP001597180"/>
    </source>
</evidence>